<dbReference type="PROSITE" id="PS50949">
    <property type="entry name" value="HTH_GNTR"/>
    <property type="match status" value="1"/>
</dbReference>
<keyword evidence="3" id="KW-0804">Transcription</keyword>
<dbReference type="SUPFAM" id="SSF46785">
    <property type="entry name" value="Winged helix' DNA-binding domain"/>
    <property type="match status" value="1"/>
</dbReference>
<dbReference type="InterPro" id="IPR036388">
    <property type="entry name" value="WH-like_DNA-bd_sf"/>
</dbReference>
<evidence type="ECO:0000256" key="3">
    <source>
        <dbReference type="ARBA" id="ARBA00023163"/>
    </source>
</evidence>
<dbReference type="SUPFAM" id="SSF48008">
    <property type="entry name" value="GntR ligand-binding domain-like"/>
    <property type="match status" value="1"/>
</dbReference>
<dbReference type="EMBL" id="SHKR01000015">
    <property type="protein sequence ID" value="RZU11417.1"/>
    <property type="molecule type" value="Genomic_DNA"/>
</dbReference>
<evidence type="ECO:0000259" key="4">
    <source>
        <dbReference type="PROSITE" id="PS50949"/>
    </source>
</evidence>
<dbReference type="PANTHER" id="PTHR43537:SF45">
    <property type="entry name" value="GNTR FAMILY REGULATORY PROTEIN"/>
    <property type="match status" value="1"/>
</dbReference>
<gene>
    <name evidence="5" type="ORF">EV645_6586</name>
</gene>
<evidence type="ECO:0000313" key="5">
    <source>
        <dbReference type="EMBL" id="RZU11417.1"/>
    </source>
</evidence>
<dbReference type="Proteomes" id="UP000292027">
    <property type="component" value="Unassembled WGS sequence"/>
</dbReference>
<evidence type="ECO:0000256" key="2">
    <source>
        <dbReference type="ARBA" id="ARBA00023125"/>
    </source>
</evidence>
<dbReference type="Gene3D" id="1.20.120.530">
    <property type="entry name" value="GntR ligand-binding domain-like"/>
    <property type="match status" value="1"/>
</dbReference>
<reference evidence="5 6" key="1">
    <citation type="journal article" date="2015" name="Stand. Genomic Sci.">
        <title>Genomic Encyclopedia of Bacterial and Archaeal Type Strains, Phase III: the genomes of soil and plant-associated and newly described type strains.</title>
        <authorList>
            <person name="Whitman W.B."/>
            <person name="Woyke T."/>
            <person name="Klenk H.P."/>
            <person name="Zhou Y."/>
            <person name="Lilburn T.G."/>
            <person name="Beck B.J."/>
            <person name="De Vos P."/>
            <person name="Vandamme P."/>
            <person name="Eisen J.A."/>
            <person name="Garrity G."/>
            <person name="Hugenholtz P."/>
            <person name="Kyrpides N.C."/>
        </authorList>
    </citation>
    <scope>NUCLEOTIDE SEQUENCE [LARGE SCALE GENOMIC DNA]</scope>
    <source>
        <strain evidence="5 6">VKM Ac-2540</strain>
    </source>
</reference>
<dbReference type="Pfam" id="PF00392">
    <property type="entry name" value="GntR"/>
    <property type="match status" value="1"/>
</dbReference>
<dbReference type="SMART" id="SM00895">
    <property type="entry name" value="FCD"/>
    <property type="match status" value="1"/>
</dbReference>
<dbReference type="GO" id="GO:0003700">
    <property type="term" value="F:DNA-binding transcription factor activity"/>
    <property type="evidence" value="ECO:0007669"/>
    <property type="project" value="InterPro"/>
</dbReference>
<sequence>MAAQTITGFAPFQKRESLRDSVGNAVRAAIVSGAMQPGEVHSAPAIGSMLGVSPTPVREAMLDLVREGMVEALPNKGYRVTEISDADLDAIAAVRQLLEPPVVGELATTIPVEELPALRDLAEAIVEAVDREDLVGYIEADRVFHLSLLGYAQNPVLSSIVSELRTRTRLLGLRPLLESGRLRASAAEHHDLLDLIEARDGAAAEALMHRHIAHVRSDWAGPRADDANDKMSSS</sequence>
<dbReference type="RefSeq" id="WP_130447861.1">
    <property type="nucleotide sequence ID" value="NZ_SHKR01000015.1"/>
</dbReference>
<evidence type="ECO:0000256" key="1">
    <source>
        <dbReference type="ARBA" id="ARBA00023015"/>
    </source>
</evidence>
<dbReference type="Gene3D" id="1.10.10.10">
    <property type="entry name" value="Winged helix-like DNA-binding domain superfamily/Winged helix DNA-binding domain"/>
    <property type="match status" value="1"/>
</dbReference>
<dbReference type="InterPro" id="IPR008920">
    <property type="entry name" value="TF_FadR/GntR_C"/>
</dbReference>
<protein>
    <submittedName>
        <fullName evidence="5">GntR family transcriptional regulator</fullName>
    </submittedName>
</protein>
<dbReference type="Pfam" id="PF07729">
    <property type="entry name" value="FCD"/>
    <property type="match status" value="1"/>
</dbReference>
<dbReference type="AlphaFoldDB" id="A0A4Q7WMQ9"/>
<evidence type="ECO:0000313" key="6">
    <source>
        <dbReference type="Proteomes" id="UP000292027"/>
    </source>
</evidence>
<dbReference type="GO" id="GO:0003677">
    <property type="term" value="F:DNA binding"/>
    <property type="evidence" value="ECO:0007669"/>
    <property type="project" value="UniProtKB-KW"/>
</dbReference>
<dbReference type="SMART" id="SM00345">
    <property type="entry name" value="HTH_GNTR"/>
    <property type="match status" value="1"/>
</dbReference>
<dbReference type="InterPro" id="IPR000524">
    <property type="entry name" value="Tscrpt_reg_HTH_GntR"/>
</dbReference>
<dbReference type="InterPro" id="IPR011711">
    <property type="entry name" value="GntR_C"/>
</dbReference>
<organism evidence="5 6">
    <name type="scientific">Kribbella rubisoli</name>
    <dbReference type="NCBI Taxonomy" id="3075929"/>
    <lineage>
        <taxon>Bacteria</taxon>
        <taxon>Bacillati</taxon>
        <taxon>Actinomycetota</taxon>
        <taxon>Actinomycetes</taxon>
        <taxon>Propionibacteriales</taxon>
        <taxon>Kribbellaceae</taxon>
        <taxon>Kribbella</taxon>
    </lineage>
</organism>
<proteinExistence type="predicted"/>
<keyword evidence="2" id="KW-0238">DNA-binding</keyword>
<dbReference type="PANTHER" id="PTHR43537">
    <property type="entry name" value="TRANSCRIPTIONAL REGULATOR, GNTR FAMILY"/>
    <property type="match status" value="1"/>
</dbReference>
<dbReference type="CDD" id="cd07377">
    <property type="entry name" value="WHTH_GntR"/>
    <property type="match status" value="1"/>
</dbReference>
<dbReference type="InterPro" id="IPR036390">
    <property type="entry name" value="WH_DNA-bd_sf"/>
</dbReference>
<comment type="caution">
    <text evidence="5">The sequence shown here is derived from an EMBL/GenBank/DDBJ whole genome shotgun (WGS) entry which is preliminary data.</text>
</comment>
<accession>A0A4Q7WMQ9</accession>
<keyword evidence="1" id="KW-0805">Transcription regulation</keyword>
<name>A0A4Q7WMQ9_9ACTN</name>
<dbReference type="OrthoDB" id="3267569at2"/>
<feature type="domain" description="HTH gntR-type" evidence="4">
    <location>
        <begin position="16"/>
        <end position="83"/>
    </location>
</feature>
<keyword evidence="6" id="KW-1185">Reference proteome</keyword>